<dbReference type="InterPro" id="IPR036065">
    <property type="entry name" value="BolA-like_sf"/>
</dbReference>
<organism evidence="2 3">
    <name type="scientific">Roseibium aggregatum (strain ATCC 25650 / DSM 13394 / JCM 20685 / NBRC 16684 / NCIMB 2208 / IAM 12614 / B1)</name>
    <name type="common">Stappia aggregata</name>
    <dbReference type="NCBI Taxonomy" id="384765"/>
    <lineage>
        <taxon>Bacteria</taxon>
        <taxon>Pseudomonadati</taxon>
        <taxon>Pseudomonadota</taxon>
        <taxon>Alphaproteobacteria</taxon>
        <taxon>Hyphomicrobiales</taxon>
        <taxon>Stappiaceae</taxon>
        <taxon>Roseibium</taxon>
    </lineage>
</organism>
<dbReference type="PANTHER" id="PTHR46230:SF7">
    <property type="entry name" value="BOLA-LIKE PROTEIN 1"/>
    <property type="match status" value="1"/>
</dbReference>
<gene>
    <name evidence="2" type="ORF">SIAM614_25502</name>
</gene>
<name>A0NZ37_ROSAI</name>
<protein>
    <submittedName>
        <fullName evidence="2">BolA-like protein</fullName>
    </submittedName>
</protein>
<evidence type="ECO:0000256" key="1">
    <source>
        <dbReference type="RuleBase" id="RU003860"/>
    </source>
</evidence>
<dbReference type="Proteomes" id="UP000004848">
    <property type="component" value="Unassembled WGS sequence"/>
</dbReference>
<dbReference type="eggNOG" id="COG0271">
    <property type="taxonomic scope" value="Bacteria"/>
</dbReference>
<dbReference type="Pfam" id="PF01722">
    <property type="entry name" value="BolA"/>
    <property type="match status" value="1"/>
</dbReference>
<accession>A0NZ37</accession>
<sequence length="102" mass="11009">MKPMSTKQTITDKLSTAFSPSFLNVIDESDKHKGHGGWREGGETHFRVQIAAAAFDGMNRVARHRAINDLLADELAGGVHTLALEIRSDSEPDPRAARVAGG</sequence>
<proteinExistence type="inferred from homology"/>
<evidence type="ECO:0000313" key="2">
    <source>
        <dbReference type="EMBL" id="EAV42038.1"/>
    </source>
</evidence>
<comment type="similarity">
    <text evidence="1">Belongs to the BolA/IbaG family.</text>
</comment>
<reference evidence="2 3" key="1">
    <citation type="submission" date="2006-05" db="EMBL/GenBank/DDBJ databases">
        <authorList>
            <person name="King G."/>
            <person name="Ferriera S."/>
            <person name="Johnson J."/>
            <person name="Kravitz S."/>
            <person name="Beeson K."/>
            <person name="Sutton G."/>
            <person name="Rogers Y.-H."/>
            <person name="Friedman R."/>
            <person name="Frazier M."/>
            <person name="Venter J.C."/>
        </authorList>
    </citation>
    <scope>NUCLEOTIDE SEQUENCE [LARGE SCALE GENOMIC DNA]</scope>
    <source>
        <strain evidence="3">ATCC 25650 / DSM 13394 / JCM 20685 / NBRC 16684 / NCIMB 2208 / IAM 12614 / B1</strain>
    </source>
</reference>
<dbReference type="AlphaFoldDB" id="A0NZ37"/>
<dbReference type="InterPro" id="IPR002634">
    <property type="entry name" value="BolA"/>
</dbReference>
<comment type="caution">
    <text evidence="2">The sequence shown here is derived from an EMBL/GenBank/DDBJ whole genome shotgun (WGS) entry which is preliminary data.</text>
</comment>
<dbReference type="Gene3D" id="3.30.300.90">
    <property type="entry name" value="BolA-like"/>
    <property type="match status" value="1"/>
</dbReference>
<dbReference type="PANTHER" id="PTHR46230">
    <property type="match status" value="1"/>
</dbReference>
<dbReference type="GO" id="GO:0016226">
    <property type="term" value="P:iron-sulfur cluster assembly"/>
    <property type="evidence" value="ECO:0007669"/>
    <property type="project" value="TreeGrafter"/>
</dbReference>
<dbReference type="SUPFAM" id="SSF82657">
    <property type="entry name" value="BolA-like"/>
    <property type="match status" value="1"/>
</dbReference>
<dbReference type="EMBL" id="AAUW01000017">
    <property type="protein sequence ID" value="EAV42038.1"/>
    <property type="molecule type" value="Genomic_DNA"/>
</dbReference>
<dbReference type="PIRSF" id="PIRSF003113">
    <property type="entry name" value="BolA"/>
    <property type="match status" value="1"/>
</dbReference>
<evidence type="ECO:0000313" key="3">
    <source>
        <dbReference type="Proteomes" id="UP000004848"/>
    </source>
</evidence>